<sequence>IVLSRSERLSNIFPLPLLTLTRLTMTPRLARNQINRVLRRKNKLSLPIYKKKSLGVRKYLKKLIGGGRVVDRSMEAASSDSWAISFLSWTNVVERTNSEICAAEFASWTIFDADFGDEEFLGECMRLFWVWTWICEQEAIEDTEKTDETVESEDEEEGLVVLPAKPECPLARLVAQIIAKMIADSFARESETEVDSSNSATTVSLPSGWDAVSARLSTSSVFNLFSDRVVTPIPSLFSIDP</sequence>
<name>A0AAN5IC95_9BILA</name>
<protein>
    <submittedName>
        <fullName evidence="1">Uncharacterized protein</fullName>
    </submittedName>
</protein>
<accession>A0AAN5IC95</accession>
<organism evidence="1 2">
    <name type="scientific">Pristionchus mayeri</name>
    <dbReference type="NCBI Taxonomy" id="1317129"/>
    <lineage>
        <taxon>Eukaryota</taxon>
        <taxon>Metazoa</taxon>
        <taxon>Ecdysozoa</taxon>
        <taxon>Nematoda</taxon>
        <taxon>Chromadorea</taxon>
        <taxon>Rhabditida</taxon>
        <taxon>Rhabditina</taxon>
        <taxon>Diplogasteromorpha</taxon>
        <taxon>Diplogasteroidea</taxon>
        <taxon>Neodiplogasteridae</taxon>
        <taxon>Pristionchus</taxon>
    </lineage>
</organism>
<feature type="non-terminal residue" evidence="1">
    <location>
        <position position="1"/>
    </location>
</feature>
<reference evidence="2" key="1">
    <citation type="submission" date="2022-10" db="EMBL/GenBank/DDBJ databases">
        <title>Genome assembly of Pristionchus species.</title>
        <authorList>
            <person name="Yoshida K."/>
            <person name="Sommer R.J."/>
        </authorList>
    </citation>
    <scope>NUCLEOTIDE SEQUENCE [LARGE SCALE GENOMIC DNA]</scope>
    <source>
        <strain evidence="2">RS5460</strain>
    </source>
</reference>
<dbReference type="EMBL" id="BTRK01000006">
    <property type="protein sequence ID" value="GMR58845.1"/>
    <property type="molecule type" value="Genomic_DNA"/>
</dbReference>
<gene>
    <name evidence="1" type="ORF">PMAYCL1PPCAC_29040</name>
</gene>
<evidence type="ECO:0000313" key="2">
    <source>
        <dbReference type="Proteomes" id="UP001328107"/>
    </source>
</evidence>
<dbReference type="Proteomes" id="UP001328107">
    <property type="component" value="Unassembled WGS sequence"/>
</dbReference>
<comment type="caution">
    <text evidence="1">The sequence shown here is derived from an EMBL/GenBank/DDBJ whole genome shotgun (WGS) entry which is preliminary data.</text>
</comment>
<feature type="non-terminal residue" evidence="1">
    <location>
        <position position="241"/>
    </location>
</feature>
<evidence type="ECO:0000313" key="1">
    <source>
        <dbReference type="EMBL" id="GMR58845.1"/>
    </source>
</evidence>
<dbReference type="AlphaFoldDB" id="A0AAN5IC95"/>
<proteinExistence type="predicted"/>
<keyword evidence="2" id="KW-1185">Reference proteome</keyword>